<reference evidence="2 3" key="1">
    <citation type="journal article" date="2015" name="Fungal Genet. Biol.">
        <title>Evolution of novel wood decay mechanisms in Agaricales revealed by the genome sequences of Fistulina hepatica and Cylindrobasidium torrendii.</title>
        <authorList>
            <person name="Floudas D."/>
            <person name="Held B.W."/>
            <person name="Riley R."/>
            <person name="Nagy L.G."/>
            <person name="Koehler G."/>
            <person name="Ransdell A.S."/>
            <person name="Younus H."/>
            <person name="Chow J."/>
            <person name="Chiniquy J."/>
            <person name="Lipzen A."/>
            <person name="Tritt A."/>
            <person name="Sun H."/>
            <person name="Haridas S."/>
            <person name="LaButti K."/>
            <person name="Ohm R.A."/>
            <person name="Kues U."/>
            <person name="Blanchette R.A."/>
            <person name="Grigoriev I.V."/>
            <person name="Minto R.E."/>
            <person name="Hibbett D.S."/>
        </authorList>
    </citation>
    <scope>NUCLEOTIDE SEQUENCE [LARGE SCALE GENOMIC DNA]</scope>
    <source>
        <strain evidence="2 3">FP15055 ss-10</strain>
    </source>
</reference>
<sequence>MPDIDITERALPQDHQQPRIDQKRKKRHSEEYVAVTKPSGTNPNPSDICTRALPVIPTYRRLTPFPDAPFHAEGASASTLLTICNAVNAQQRVTNRNLNKKHRPTSPEPIPTIPIVDVHLGTLNFLNEDTPLRRHILTLLRDHKSGTAPVTQGKGAAIIDAILPAIPLDGDKTTLTMTHQWPLVFAKHPELNVLHPLILFLAKCAAAWCERNPDTNVNLLGHSICDMLQEVKNTVNETRRRT</sequence>
<dbReference type="AlphaFoldDB" id="A0A0D7AV65"/>
<evidence type="ECO:0000313" key="3">
    <source>
        <dbReference type="Proteomes" id="UP000054007"/>
    </source>
</evidence>
<dbReference type="EMBL" id="KN880822">
    <property type="protein sequence ID" value="KIY62122.1"/>
    <property type="molecule type" value="Genomic_DNA"/>
</dbReference>
<evidence type="ECO:0000313" key="2">
    <source>
        <dbReference type="EMBL" id="KIY62122.1"/>
    </source>
</evidence>
<organism evidence="2 3">
    <name type="scientific">Cylindrobasidium torrendii FP15055 ss-10</name>
    <dbReference type="NCBI Taxonomy" id="1314674"/>
    <lineage>
        <taxon>Eukaryota</taxon>
        <taxon>Fungi</taxon>
        <taxon>Dikarya</taxon>
        <taxon>Basidiomycota</taxon>
        <taxon>Agaricomycotina</taxon>
        <taxon>Agaricomycetes</taxon>
        <taxon>Agaricomycetidae</taxon>
        <taxon>Agaricales</taxon>
        <taxon>Marasmiineae</taxon>
        <taxon>Physalacriaceae</taxon>
        <taxon>Cylindrobasidium</taxon>
    </lineage>
</organism>
<feature type="compositionally biased region" description="Basic and acidic residues" evidence="1">
    <location>
        <begin position="1"/>
        <end position="21"/>
    </location>
</feature>
<proteinExistence type="predicted"/>
<evidence type="ECO:0000256" key="1">
    <source>
        <dbReference type="SAM" id="MobiDB-lite"/>
    </source>
</evidence>
<accession>A0A0D7AV65</accession>
<gene>
    <name evidence="2" type="ORF">CYLTODRAFT_414965</name>
</gene>
<name>A0A0D7AV65_9AGAR</name>
<feature type="compositionally biased region" description="Polar residues" evidence="1">
    <location>
        <begin position="38"/>
        <end position="47"/>
    </location>
</feature>
<protein>
    <submittedName>
        <fullName evidence="2">Uncharacterized protein</fullName>
    </submittedName>
</protein>
<dbReference type="Proteomes" id="UP000054007">
    <property type="component" value="Unassembled WGS sequence"/>
</dbReference>
<feature type="region of interest" description="Disordered" evidence="1">
    <location>
        <begin position="1"/>
        <end position="48"/>
    </location>
</feature>
<keyword evidence="3" id="KW-1185">Reference proteome</keyword>